<gene>
    <name evidence="1" type="ORF">KPL71_013201</name>
</gene>
<name>A0ACB8LI58_CITSI</name>
<comment type="caution">
    <text evidence="1">The sequence shown here is derived from an EMBL/GenBank/DDBJ whole genome shotgun (WGS) entry which is preliminary data.</text>
</comment>
<reference evidence="2" key="1">
    <citation type="journal article" date="2023" name="Hortic. Res.">
        <title>A chromosome-level phased genome enabling allele-level studies in sweet orange: a case study on citrus Huanglongbing tolerance.</title>
        <authorList>
            <person name="Wu B."/>
            <person name="Yu Q."/>
            <person name="Deng Z."/>
            <person name="Duan Y."/>
            <person name="Luo F."/>
            <person name="Gmitter F. Jr."/>
        </authorList>
    </citation>
    <scope>NUCLEOTIDE SEQUENCE [LARGE SCALE GENOMIC DNA]</scope>
    <source>
        <strain evidence="2">cv. Valencia</strain>
    </source>
</reference>
<protein>
    <submittedName>
        <fullName evidence="1">Alpha-galactosidase</fullName>
    </submittedName>
</protein>
<dbReference type="EMBL" id="CM039173">
    <property type="protein sequence ID" value="KAH9772986.1"/>
    <property type="molecule type" value="Genomic_DNA"/>
</dbReference>
<evidence type="ECO:0000313" key="2">
    <source>
        <dbReference type="Proteomes" id="UP000829398"/>
    </source>
</evidence>
<evidence type="ECO:0000313" key="1">
    <source>
        <dbReference type="EMBL" id="KAH9772986.1"/>
    </source>
</evidence>
<organism evidence="1 2">
    <name type="scientific">Citrus sinensis</name>
    <name type="common">Sweet orange</name>
    <name type="synonym">Citrus aurantium var. sinensis</name>
    <dbReference type="NCBI Taxonomy" id="2711"/>
    <lineage>
        <taxon>Eukaryota</taxon>
        <taxon>Viridiplantae</taxon>
        <taxon>Streptophyta</taxon>
        <taxon>Embryophyta</taxon>
        <taxon>Tracheophyta</taxon>
        <taxon>Spermatophyta</taxon>
        <taxon>Magnoliopsida</taxon>
        <taxon>eudicotyledons</taxon>
        <taxon>Gunneridae</taxon>
        <taxon>Pentapetalae</taxon>
        <taxon>rosids</taxon>
        <taxon>malvids</taxon>
        <taxon>Sapindales</taxon>
        <taxon>Rutaceae</taxon>
        <taxon>Aurantioideae</taxon>
        <taxon>Citrus</taxon>
    </lineage>
</organism>
<proteinExistence type="predicted"/>
<sequence length="623" mass="69248">MEIFVLNLSAVCLYLAFLLHRVSSISEAVPVRASSPPRGWNSYDSFCWTISEEEFLQSAEIISQRLRPHGYEYVVVDYLWYRRKVKGAYVDSLGFDVIDEWGRMIPDPDRWPSSRGGKGFTEVAKKVHAMGLKFGIHVMRGISTQAFNADTPILDTLKGGAYEDSGRQWRAKDIGLKERACAWMQHGFMSVNTKLGAGRAFLRSLYQQYAEWGVDFVKHDCVFGDDLDINEISFVSEVLKELDRPIVYSLSPGTGVTPAMAKEVSGLVNMYRITGDDWDTWGDVAAHFNVSRDFSAANMIGAKGLQGKSWPDLDMLPLGWLTDPGYVNWKLVLSFIWNILGPVDDSGVAYNTYLPLSTFLHVLVRQRNNEMVAANSRLVAQHLCSNEGPHRTCNLNLDEQRTQMTLWAMAKSPLMFGGDFPYIIGTKGNTRKIKVTPPHLSEVAESNTHVLGLTSYGEMIYKQQYQGKVHLLASKGVGVCLDASPKWKLTSKELRRGSFSKCKRDANQMWQLNPSGALISSYSGLCATVNLVKADVGSGGIRSWIATGRKGEIYVAFFNLNTEKTLISTKISDLAKALPGKNLNGASCKCREVWSAKDYGVLQQTLSTAVGMHGCALFVLNCD</sequence>
<keyword evidence="2" id="KW-1185">Reference proteome</keyword>
<accession>A0ACB8LI58</accession>
<dbReference type="Proteomes" id="UP000829398">
    <property type="component" value="Chromosome 4"/>
</dbReference>